<dbReference type="SUPFAM" id="SSF56784">
    <property type="entry name" value="HAD-like"/>
    <property type="match status" value="1"/>
</dbReference>
<reference evidence="8" key="1">
    <citation type="submission" date="2022-07" db="EMBL/GenBank/DDBJ databases">
        <authorList>
            <person name="Wu T."/>
        </authorList>
    </citation>
    <scope>NUCLEOTIDE SEQUENCE</scope>
    <source>
        <strain evidence="8">SD-1</strain>
    </source>
</reference>
<evidence type="ECO:0000256" key="1">
    <source>
        <dbReference type="ARBA" id="ARBA00004496"/>
    </source>
</evidence>
<keyword evidence="6" id="KW-0119">Carbohydrate metabolism</keyword>
<comment type="similarity">
    <text evidence="2">Belongs to the GmhB family.</text>
</comment>
<dbReference type="InterPro" id="IPR006543">
    <property type="entry name" value="Histidinol-phos"/>
</dbReference>
<dbReference type="NCBIfam" id="TIGR01656">
    <property type="entry name" value="Histidinol-ppas"/>
    <property type="match status" value="1"/>
</dbReference>
<keyword evidence="5 8" id="KW-0378">Hydrolase</keyword>
<evidence type="ECO:0000256" key="5">
    <source>
        <dbReference type="ARBA" id="ARBA00022801"/>
    </source>
</evidence>
<dbReference type="EMBL" id="CP101185">
    <property type="protein sequence ID" value="UYV97761.1"/>
    <property type="molecule type" value="Genomic_DNA"/>
</dbReference>
<dbReference type="GO" id="GO:0016791">
    <property type="term" value="F:phosphatase activity"/>
    <property type="evidence" value="ECO:0007669"/>
    <property type="project" value="InterPro"/>
</dbReference>
<keyword evidence="3" id="KW-0963">Cytoplasm</keyword>
<evidence type="ECO:0000313" key="9">
    <source>
        <dbReference type="Proteomes" id="UP001163293"/>
    </source>
</evidence>
<dbReference type="InterPro" id="IPR006439">
    <property type="entry name" value="HAD-SF_hydro_IA"/>
</dbReference>
<dbReference type="NCBIfam" id="TIGR01662">
    <property type="entry name" value="HAD-SF-IIIA"/>
    <property type="match status" value="1"/>
</dbReference>
<dbReference type="InterPro" id="IPR006549">
    <property type="entry name" value="HAD-SF_hydro_IIIA"/>
</dbReference>
<accession>A0AAX3EI08</accession>
<keyword evidence="9" id="KW-1185">Reference proteome</keyword>
<keyword evidence="4" id="KW-0479">Metal-binding</keyword>
<evidence type="ECO:0000256" key="3">
    <source>
        <dbReference type="ARBA" id="ARBA00022490"/>
    </source>
</evidence>
<dbReference type="GeneID" id="79882796"/>
<dbReference type="InterPro" id="IPR004446">
    <property type="entry name" value="Heptose_bisP_phosphatase"/>
</dbReference>
<comment type="subcellular location">
    <subcellularLocation>
        <location evidence="1">Cytoplasm</location>
    </subcellularLocation>
</comment>
<evidence type="ECO:0000256" key="2">
    <source>
        <dbReference type="ARBA" id="ARBA00005628"/>
    </source>
</evidence>
<gene>
    <name evidence="8" type="ORF">NL394_00445</name>
</gene>
<dbReference type="RefSeq" id="WP_069696637.1">
    <property type="nucleotide sequence ID" value="NZ_CP014574.1"/>
</dbReference>
<evidence type="ECO:0000313" key="8">
    <source>
        <dbReference type="EMBL" id="UYV97761.1"/>
    </source>
</evidence>
<dbReference type="AlphaFoldDB" id="A0AAX3EI08"/>
<name>A0AAX3EI08_PAEUR</name>
<dbReference type="Pfam" id="PF13242">
    <property type="entry name" value="Hydrolase_like"/>
    <property type="match status" value="1"/>
</dbReference>
<dbReference type="Proteomes" id="UP001163293">
    <property type="component" value="Chromosome"/>
</dbReference>
<dbReference type="PANTHER" id="PTHR42891">
    <property type="entry name" value="D-GLYCERO-BETA-D-MANNO-HEPTOSE-1,7-BISPHOSPHATE 7-PHOSPHATASE"/>
    <property type="match status" value="1"/>
</dbReference>
<sequence length="199" mass="20395">MGGTGTLKAVLFDRDGTLVVDVPYNGDPRLVRPMESARSAVARVREAGLATGVVSNQSGVARGLITPAQVEAVNQRVDELLGPFDVWEFCPHGTEDGCPCRKPAPGLIHRACEALGVEPSEVAVIGDIGADLGAAKAAGARAVLVPTPVTREEEIVAADLVANDLWHAVELLLAVPEDAALSAGPAVRTGGNPTQGAPA</sequence>
<evidence type="ECO:0000256" key="4">
    <source>
        <dbReference type="ARBA" id="ARBA00022723"/>
    </source>
</evidence>
<evidence type="ECO:0000256" key="6">
    <source>
        <dbReference type="ARBA" id="ARBA00023277"/>
    </source>
</evidence>
<dbReference type="GO" id="GO:0005975">
    <property type="term" value="P:carbohydrate metabolic process"/>
    <property type="evidence" value="ECO:0007669"/>
    <property type="project" value="InterPro"/>
</dbReference>
<protein>
    <recommendedName>
        <fullName evidence="7">D,D-heptose 1,7-bisphosphate phosphatase</fullName>
    </recommendedName>
</protein>
<dbReference type="GO" id="GO:0046872">
    <property type="term" value="F:metal ion binding"/>
    <property type="evidence" value="ECO:0007669"/>
    <property type="project" value="UniProtKB-KW"/>
</dbReference>
<dbReference type="PANTHER" id="PTHR42891:SF1">
    <property type="entry name" value="D-GLYCERO-BETA-D-MANNO-HEPTOSE-1,7-BISPHOSPHATE 7-PHOSPHATASE"/>
    <property type="match status" value="1"/>
</dbReference>
<dbReference type="InterPro" id="IPR023214">
    <property type="entry name" value="HAD_sf"/>
</dbReference>
<dbReference type="NCBIfam" id="TIGR01509">
    <property type="entry name" value="HAD-SF-IA-v3"/>
    <property type="match status" value="1"/>
</dbReference>
<organism evidence="8 9">
    <name type="scientific">Paenarthrobacter ureafaciens</name>
    <dbReference type="NCBI Taxonomy" id="37931"/>
    <lineage>
        <taxon>Bacteria</taxon>
        <taxon>Bacillati</taxon>
        <taxon>Actinomycetota</taxon>
        <taxon>Actinomycetes</taxon>
        <taxon>Micrococcales</taxon>
        <taxon>Micrococcaceae</taxon>
        <taxon>Paenarthrobacter</taxon>
    </lineage>
</organism>
<evidence type="ECO:0000256" key="7">
    <source>
        <dbReference type="ARBA" id="ARBA00031828"/>
    </source>
</evidence>
<dbReference type="GO" id="GO:0005737">
    <property type="term" value="C:cytoplasm"/>
    <property type="evidence" value="ECO:0007669"/>
    <property type="project" value="UniProtKB-SubCell"/>
</dbReference>
<dbReference type="Gene3D" id="3.40.50.1000">
    <property type="entry name" value="HAD superfamily/HAD-like"/>
    <property type="match status" value="1"/>
</dbReference>
<proteinExistence type="inferred from homology"/>
<dbReference type="InterPro" id="IPR036412">
    <property type="entry name" value="HAD-like_sf"/>
</dbReference>